<dbReference type="PROSITE" id="PS51155">
    <property type="entry name" value="CHIT_BIND_RR_2"/>
    <property type="match status" value="2"/>
</dbReference>
<dbReference type="PANTHER" id="PTHR12236">
    <property type="entry name" value="STRUCTURAL CONTITUENT OF CUTICLE"/>
    <property type="match status" value="1"/>
</dbReference>
<dbReference type="InterPro" id="IPR000618">
    <property type="entry name" value="Insect_cuticle"/>
</dbReference>
<dbReference type="PRINTS" id="PR00947">
    <property type="entry name" value="CUTICLE"/>
</dbReference>
<evidence type="ECO:0000256" key="2">
    <source>
        <dbReference type="ARBA" id="ARBA00022729"/>
    </source>
</evidence>
<dbReference type="PANTHER" id="PTHR12236:SF95">
    <property type="entry name" value="CUTICULAR PROTEIN 76BD, ISOFORM C-RELATED"/>
    <property type="match status" value="1"/>
</dbReference>
<dbReference type="Pfam" id="PF00379">
    <property type="entry name" value="Chitin_bind_4"/>
    <property type="match status" value="2"/>
</dbReference>
<reference evidence="5" key="1">
    <citation type="submission" date="2016-07" db="EMBL/GenBank/DDBJ databases">
        <authorList>
            <person name="Bretaudeau A."/>
        </authorList>
    </citation>
    <scope>NUCLEOTIDE SEQUENCE</scope>
    <source>
        <strain evidence="5">Rice</strain>
        <tissue evidence="5">Whole body</tissue>
    </source>
</reference>
<dbReference type="PROSITE" id="PS00233">
    <property type="entry name" value="CHIT_BIND_RR_1"/>
    <property type="match status" value="1"/>
</dbReference>
<dbReference type="GO" id="GO:0005615">
    <property type="term" value="C:extracellular space"/>
    <property type="evidence" value="ECO:0007669"/>
    <property type="project" value="TreeGrafter"/>
</dbReference>
<sequence>MTTRPDPTICGSHKELLRAGITDTSLLTHTLKLLSRFMDIILAAAVVAVVAARPQDGHHHEHHHHASSSQSLKQYHGKATEKHVEYYSHPKYEFAYKVVDPHTGDKKSQHESRDGHVVKGVYSLHQPDGSIRTVEYHADKKTGFNANVKYEGHAVHIVLCALSVLALVTEAVTVHKQHKHAFSSQHFLRHDGHAQKVYIIEHHKPSKHDPHKKVEHKYKHVDYYTHPKYKYGYKVEDHHTGDKKSQHEHRDGDSVKGYYELHEPGGTVRRVEYHADKHSGFHATVKHKTHHIIPKKHHHHETKHHHKKM</sequence>
<evidence type="ECO:0000313" key="5">
    <source>
        <dbReference type="EMBL" id="SOQ51205.1"/>
    </source>
</evidence>
<protein>
    <submittedName>
        <fullName evidence="5">SFRICE_024971</fullName>
    </submittedName>
</protein>
<dbReference type="InterPro" id="IPR051217">
    <property type="entry name" value="Insect_Cuticle_Struc_Prot"/>
</dbReference>
<keyword evidence="2" id="KW-0732">Signal</keyword>
<dbReference type="GO" id="GO:0031012">
    <property type="term" value="C:extracellular matrix"/>
    <property type="evidence" value="ECO:0007669"/>
    <property type="project" value="TreeGrafter"/>
</dbReference>
<dbReference type="AlphaFoldDB" id="A0A2H1WDQ1"/>
<dbReference type="GO" id="GO:0042302">
    <property type="term" value="F:structural constituent of cuticle"/>
    <property type="evidence" value="ECO:0007669"/>
    <property type="project" value="UniProtKB-UniRule"/>
</dbReference>
<organism evidence="5">
    <name type="scientific">Spodoptera frugiperda</name>
    <name type="common">Fall armyworm</name>
    <dbReference type="NCBI Taxonomy" id="7108"/>
    <lineage>
        <taxon>Eukaryota</taxon>
        <taxon>Metazoa</taxon>
        <taxon>Ecdysozoa</taxon>
        <taxon>Arthropoda</taxon>
        <taxon>Hexapoda</taxon>
        <taxon>Insecta</taxon>
        <taxon>Pterygota</taxon>
        <taxon>Neoptera</taxon>
        <taxon>Endopterygota</taxon>
        <taxon>Lepidoptera</taxon>
        <taxon>Glossata</taxon>
        <taxon>Ditrysia</taxon>
        <taxon>Noctuoidea</taxon>
        <taxon>Noctuidae</taxon>
        <taxon>Amphipyrinae</taxon>
        <taxon>Spodoptera</taxon>
    </lineage>
</organism>
<feature type="region of interest" description="Disordered" evidence="4">
    <location>
        <begin position="54"/>
        <end position="75"/>
    </location>
</feature>
<name>A0A2H1WDQ1_SPOFR</name>
<keyword evidence="1 3" id="KW-0193">Cuticle</keyword>
<proteinExistence type="predicted"/>
<dbReference type="InterPro" id="IPR031311">
    <property type="entry name" value="CHIT_BIND_RR_consensus"/>
</dbReference>
<feature type="region of interest" description="Disordered" evidence="4">
    <location>
        <begin position="237"/>
        <end position="257"/>
    </location>
</feature>
<evidence type="ECO:0000256" key="3">
    <source>
        <dbReference type="PROSITE-ProRule" id="PRU00497"/>
    </source>
</evidence>
<gene>
    <name evidence="5" type="ORF">SFRICE_024971</name>
</gene>
<evidence type="ECO:0000256" key="4">
    <source>
        <dbReference type="SAM" id="MobiDB-lite"/>
    </source>
</evidence>
<dbReference type="EMBL" id="ODYU01007979">
    <property type="protein sequence ID" value="SOQ51205.1"/>
    <property type="molecule type" value="Genomic_DNA"/>
</dbReference>
<evidence type="ECO:0000256" key="1">
    <source>
        <dbReference type="ARBA" id="ARBA00022460"/>
    </source>
</evidence>
<accession>A0A2H1WDQ1</accession>